<comment type="similarity">
    <text evidence="2">Belongs to the UDPGP type 1 family.</text>
</comment>
<proteinExistence type="inferred from homology"/>
<dbReference type="InterPro" id="IPR002618">
    <property type="entry name" value="UDPGP_fam"/>
</dbReference>
<evidence type="ECO:0000256" key="4">
    <source>
        <dbReference type="ARBA" id="ARBA00022679"/>
    </source>
</evidence>
<comment type="caution">
    <text evidence="7">The sequence shown here is derived from an EMBL/GenBank/DDBJ whole genome shotgun (WGS) entry which is preliminary data.</text>
</comment>
<keyword evidence="8" id="KW-1185">Reference proteome</keyword>
<dbReference type="InterPro" id="IPR016267">
    <property type="entry name" value="UDPGP_trans"/>
</dbReference>
<dbReference type="GO" id="GO:0003983">
    <property type="term" value="F:UTP:glucose-1-phosphate uridylyltransferase activity"/>
    <property type="evidence" value="ECO:0007669"/>
    <property type="project" value="UniProtKB-EC"/>
</dbReference>
<dbReference type="Pfam" id="PF01704">
    <property type="entry name" value="UDPGP"/>
    <property type="match status" value="1"/>
</dbReference>
<dbReference type="SUPFAM" id="SSF53448">
    <property type="entry name" value="Nucleotide-diphospho-sugar transferases"/>
    <property type="match status" value="1"/>
</dbReference>
<evidence type="ECO:0000313" key="8">
    <source>
        <dbReference type="Proteomes" id="UP000326924"/>
    </source>
</evidence>
<gene>
    <name evidence="7" type="ORF">FN846DRAFT_908590</name>
</gene>
<sequence length="177" mass="20216">MQIQDLNRIYGVNMPLILMNSFNTDCDTANIIKKHEGHNIYIITFNWSRYPRDTVMFLSLSRPRAFWATPTVETEAKYIPQLRDRTKVKGGTIIDYEGTVLLLAIRSSLTPRTPTLSTCPASVSSQQDLLGPNHEQLMMDSTRLGPAPPIKLGYHFKKVADFEERASRFPRIWSLTT</sequence>
<evidence type="ECO:0000313" key="7">
    <source>
        <dbReference type="EMBL" id="KAA8902296.1"/>
    </source>
</evidence>
<evidence type="ECO:0000256" key="6">
    <source>
        <dbReference type="ARBA" id="ARBA00031959"/>
    </source>
</evidence>
<evidence type="ECO:0000256" key="1">
    <source>
        <dbReference type="ARBA" id="ARBA00003449"/>
    </source>
</evidence>
<dbReference type="EC" id="2.7.7.9" evidence="3"/>
<dbReference type="PANTHER" id="PTHR43511">
    <property type="match status" value="1"/>
</dbReference>
<keyword evidence="5" id="KW-0548">Nucleotidyltransferase</keyword>
<organism evidence="7 8">
    <name type="scientific">Sphaerosporella brunnea</name>
    <dbReference type="NCBI Taxonomy" id="1250544"/>
    <lineage>
        <taxon>Eukaryota</taxon>
        <taxon>Fungi</taxon>
        <taxon>Dikarya</taxon>
        <taxon>Ascomycota</taxon>
        <taxon>Pezizomycotina</taxon>
        <taxon>Pezizomycetes</taxon>
        <taxon>Pezizales</taxon>
        <taxon>Pyronemataceae</taxon>
        <taxon>Sphaerosporella</taxon>
    </lineage>
</organism>
<name>A0A5J5ET75_9PEZI</name>
<reference evidence="7 8" key="1">
    <citation type="submission" date="2019-09" db="EMBL/GenBank/DDBJ databases">
        <title>Draft genome of the ectomycorrhizal ascomycete Sphaerosporella brunnea.</title>
        <authorList>
            <consortium name="DOE Joint Genome Institute"/>
            <person name="Benucci G.M."/>
            <person name="Marozzi G."/>
            <person name="Antonielli L."/>
            <person name="Sanchez S."/>
            <person name="Marco P."/>
            <person name="Wang X."/>
            <person name="Falini L.B."/>
            <person name="Barry K."/>
            <person name="Haridas S."/>
            <person name="Lipzen A."/>
            <person name="Labutti K."/>
            <person name="Grigoriev I.V."/>
            <person name="Murat C."/>
            <person name="Martin F."/>
            <person name="Albertini E."/>
            <person name="Donnini D."/>
            <person name="Bonito G."/>
        </authorList>
    </citation>
    <scope>NUCLEOTIDE SEQUENCE [LARGE SCALE GENOMIC DNA]</scope>
    <source>
        <strain evidence="7 8">Sb_GMNB300</strain>
    </source>
</reference>
<dbReference type="InParanoid" id="A0A5J5ET75"/>
<dbReference type="InterPro" id="IPR029044">
    <property type="entry name" value="Nucleotide-diphossugar_trans"/>
</dbReference>
<comment type="function">
    <text evidence="1">Plays a central role as a glucosyl donor in cellular metabolic pathways.</text>
</comment>
<accession>A0A5J5ET75</accession>
<dbReference type="AlphaFoldDB" id="A0A5J5ET75"/>
<dbReference type="GO" id="GO:0006011">
    <property type="term" value="P:UDP-alpha-D-glucose metabolic process"/>
    <property type="evidence" value="ECO:0007669"/>
    <property type="project" value="InterPro"/>
</dbReference>
<protein>
    <recommendedName>
        <fullName evidence="3">UTP--glucose-1-phosphate uridylyltransferase</fullName>
        <ecNumber evidence="3">2.7.7.9</ecNumber>
    </recommendedName>
    <alternativeName>
        <fullName evidence="6">UDP-glucose pyrophosphorylase</fullName>
    </alternativeName>
</protein>
<dbReference type="Gene3D" id="3.90.550.10">
    <property type="entry name" value="Spore Coat Polysaccharide Biosynthesis Protein SpsA, Chain A"/>
    <property type="match status" value="1"/>
</dbReference>
<keyword evidence="4" id="KW-0808">Transferase</keyword>
<dbReference type="EMBL" id="VXIS01000133">
    <property type="protein sequence ID" value="KAA8902296.1"/>
    <property type="molecule type" value="Genomic_DNA"/>
</dbReference>
<dbReference type="OrthoDB" id="932129at2759"/>
<evidence type="ECO:0000256" key="5">
    <source>
        <dbReference type="ARBA" id="ARBA00022695"/>
    </source>
</evidence>
<dbReference type="Gene3D" id="2.160.10.10">
    <property type="entry name" value="Hexapeptide repeat proteins"/>
    <property type="match status" value="1"/>
</dbReference>
<evidence type="ECO:0000256" key="3">
    <source>
        <dbReference type="ARBA" id="ARBA00012415"/>
    </source>
</evidence>
<dbReference type="Proteomes" id="UP000326924">
    <property type="component" value="Unassembled WGS sequence"/>
</dbReference>
<evidence type="ECO:0000256" key="2">
    <source>
        <dbReference type="ARBA" id="ARBA00010401"/>
    </source>
</evidence>